<name>A0A0D0BS72_9AGAR</name>
<evidence type="ECO:0000313" key="1">
    <source>
        <dbReference type="EMBL" id="KIK58166.1"/>
    </source>
</evidence>
<dbReference type="Proteomes" id="UP000053593">
    <property type="component" value="Unassembled WGS sequence"/>
</dbReference>
<protein>
    <recommendedName>
        <fullName evidence="3">F-box domain-containing protein</fullName>
    </recommendedName>
</protein>
<dbReference type="SUPFAM" id="SSF52047">
    <property type="entry name" value="RNI-like"/>
    <property type="match status" value="1"/>
</dbReference>
<evidence type="ECO:0008006" key="3">
    <source>
        <dbReference type="Google" id="ProtNLM"/>
    </source>
</evidence>
<dbReference type="OrthoDB" id="2447803at2759"/>
<accession>A0A0D0BS72</accession>
<dbReference type="HOGENOM" id="CLU_799390_0_0_1"/>
<proteinExistence type="predicted"/>
<dbReference type="AlphaFoldDB" id="A0A0D0BS72"/>
<organism evidence="1 2">
    <name type="scientific">Collybiopsis luxurians FD-317 M1</name>
    <dbReference type="NCBI Taxonomy" id="944289"/>
    <lineage>
        <taxon>Eukaryota</taxon>
        <taxon>Fungi</taxon>
        <taxon>Dikarya</taxon>
        <taxon>Basidiomycota</taxon>
        <taxon>Agaricomycotina</taxon>
        <taxon>Agaricomycetes</taxon>
        <taxon>Agaricomycetidae</taxon>
        <taxon>Agaricales</taxon>
        <taxon>Marasmiineae</taxon>
        <taxon>Omphalotaceae</taxon>
        <taxon>Collybiopsis</taxon>
        <taxon>Collybiopsis luxurians</taxon>
    </lineage>
</organism>
<sequence length="347" mass="39622">MSLSLPRALRVPELLQNIMEECDDRSNQQNVLVCKLWSETGLDLLWYKVTDLKRFLELFGKLKGRCRDADYKIEFDYAYRPSPASWRRFEKVYQTRIHIFSISYSDNQWIPALKTLATTRSNSAILPGLHTLEWNKVYGLGLGESALMFMHNSVHRFALIQSEPVPNPATLDDFTSFCEEVGSRMPFLSTLRLVIESQAEYQAPILALTRQLPNLEHLSIPPFEDPSEIPIGLGDKSLLCLEVLPMDQVSKYPFSSTLNISDPSTITLFSCLRELELHCSYDFAITFFQNVTSPGNIQRIALHSNWPETSDAVRNLIQCIAPRASQLTSFVLNFCNRKYEVLNSLLA</sequence>
<gene>
    <name evidence="1" type="ORF">GYMLUDRAFT_698421</name>
</gene>
<dbReference type="EMBL" id="KN834786">
    <property type="protein sequence ID" value="KIK58166.1"/>
    <property type="molecule type" value="Genomic_DNA"/>
</dbReference>
<reference evidence="1 2" key="1">
    <citation type="submission" date="2014-04" db="EMBL/GenBank/DDBJ databases">
        <title>Evolutionary Origins and Diversification of the Mycorrhizal Mutualists.</title>
        <authorList>
            <consortium name="DOE Joint Genome Institute"/>
            <consortium name="Mycorrhizal Genomics Consortium"/>
            <person name="Kohler A."/>
            <person name="Kuo A."/>
            <person name="Nagy L.G."/>
            <person name="Floudas D."/>
            <person name="Copeland A."/>
            <person name="Barry K.W."/>
            <person name="Cichocki N."/>
            <person name="Veneault-Fourrey C."/>
            <person name="LaButti K."/>
            <person name="Lindquist E.A."/>
            <person name="Lipzen A."/>
            <person name="Lundell T."/>
            <person name="Morin E."/>
            <person name="Murat C."/>
            <person name="Riley R."/>
            <person name="Ohm R."/>
            <person name="Sun H."/>
            <person name="Tunlid A."/>
            <person name="Henrissat B."/>
            <person name="Grigoriev I.V."/>
            <person name="Hibbett D.S."/>
            <person name="Martin F."/>
        </authorList>
    </citation>
    <scope>NUCLEOTIDE SEQUENCE [LARGE SCALE GENOMIC DNA]</scope>
    <source>
        <strain evidence="1 2">FD-317 M1</strain>
    </source>
</reference>
<keyword evidence="2" id="KW-1185">Reference proteome</keyword>
<evidence type="ECO:0000313" key="2">
    <source>
        <dbReference type="Proteomes" id="UP000053593"/>
    </source>
</evidence>